<evidence type="ECO:0008006" key="4">
    <source>
        <dbReference type="Google" id="ProtNLM"/>
    </source>
</evidence>
<accession>A0ABP4PSU6</accession>
<organism evidence="2 3">
    <name type="scientific">Kribbella hippodromi</name>
    <dbReference type="NCBI Taxonomy" id="434347"/>
    <lineage>
        <taxon>Bacteria</taxon>
        <taxon>Bacillati</taxon>
        <taxon>Actinomycetota</taxon>
        <taxon>Actinomycetes</taxon>
        <taxon>Propionibacteriales</taxon>
        <taxon>Kribbellaceae</taxon>
        <taxon>Kribbella</taxon>
    </lineage>
</organism>
<dbReference type="PROSITE" id="PS51257">
    <property type="entry name" value="PROKAR_LIPOPROTEIN"/>
    <property type="match status" value="1"/>
</dbReference>
<keyword evidence="1" id="KW-0732">Signal</keyword>
<evidence type="ECO:0000313" key="2">
    <source>
        <dbReference type="EMBL" id="GAA1589746.1"/>
    </source>
</evidence>
<reference evidence="3" key="1">
    <citation type="journal article" date="2019" name="Int. J. Syst. Evol. Microbiol.">
        <title>The Global Catalogue of Microorganisms (GCM) 10K type strain sequencing project: providing services to taxonomists for standard genome sequencing and annotation.</title>
        <authorList>
            <consortium name="The Broad Institute Genomics Platform"/>
            <consortium name="The Broad Institute Genome Sequencing Center for Infectious Disease"/>
            <person name="Wu L."/>
            <person name="Ma J."/>
        </authorList>
    </citation>
    <scope>NUCLEOTIDE SEQUENCE [LARGE SCALE GENOMIC DNA]</scope>
    <source>
        <strain evidence="3">JCM 15572</strain>
    </source>
</reference>
<name>A0ABP4PSU6_9ACTN</name>
<proteinExistence type="predicted"/>
<dbReference type="Proteomes" id="UP001501705">
    <property type="component" value="Unassembled WGS sequence"/>
</dbReference>
<feature type="signal peptide" evidence="1">
    <location>
        <begin position="1"/>
        <end position="23"/>
    </location>
</feature>
<dbReference type="EMBL" id="BAAAPH010000018">
    <property type="protein sequence ID" value="GAA1589746.1"/>
    <property type="molecule type" value="Genomic_DNA"/>
</dbReference>
<feature type="chain" id="PRO_5046217837" description="DUF5642 domain-containing protein" evidence="1">
    <location>
        <begin position="24"/>
        <end position="241"/>
    </location>
</feature>
<keyword evidence="3" id="KW-1185">Reference proteome</keyword>
<protein>
    <recommendedName>
        <fullName evidence="4">DUF5642 domain-containing protein</fullName>
    </recommendedName>
</protein>
<evidence type="ECO:0000256" key="1">
    <source>
        <dbReference type="SAM" id="SignalP"/>
    </source>
</evidence>
<dbReference type="RefSeq" id="WP_344237310.1">
    <property type="nucleotide sequence ID" value="NZ_BAAAPH010000018.1"/>
</dbReference>
<gene>
    <name evidence="2" type="ORF">GCM10009804_52450</name>
</gene>
<comment type="caution">
    <text evidence="2">The sequence shown here is derived from an EMBL/GenBank/DDBJ whole genome shotgun (WGS) entry which is preliminary data.</text>
</comment>
<sequence>MHQLVRRTTAVAAVLLLAGCSSPKPTPAPKPTPTPLGFRYTASELETALPATYGRHQLDLSAYVYPVAPNWTLRHDALAGHGVQPTQCRETLWNGRNTAPPGEFIPGETPSARASAELGARIGDDWSPNVRAEIVELTGELAGKYLHQFEPTPPECRSVQVDGVVRAGAVERALPGFGVESRYIARTFPLTGKSWTERILLYRAPTYVMTIRMDGFSVPDTAFLAFARQTRDHVTAGLKAG</sequence>
<evidence type="ECO:0000313" key="3">
    <source>
        <dbReference type="Proteomes" id="UP001501705"/>
    </source>
</evidence>